<dbReference type="PRINTS" id="PR00385">
    <property type="entry name" value="P450"/>
</dbReference>
<keyword evidence="5 8" id="KW-0560">Oxidoreductase</keyword>
<evidence type="ECO:0000256" key="1">
    <source>
        <dbReference type="ARBA" id="ARBA00001971"/>
    </source>
</evidence>
<dbReference type="GO" id="GO:0016705">
    <property type="term" value="F:oxidoreductase activity, acting on paired donors, with incorporation or reduction of molecular oxygen"/>
    <property type="evidence" value="ECO:0007669"/>
    <property type="project" value="InterPro"/>
</dbReference>
<evidence type="ECO:0000256" key="4">
    <source>
        <dbReference type="ARBA" id="ARBA00022723"/>
    </source>
</evidence>
<keyword evidence="4 7" id="KW-0479">Metal-binding</keyword>
<evidence type="ECO:0000313" key="9">
    <source>
        <dbReference type="EMBL" id="CAG8393227.1"/>
    </source>
</evidence>
<dbReference type="EMBL" id="CAJVPD010000247">
    <property type="protein sequence ID" value="CAG8393227.1"/>
    <property type="molecule type" value="Genomic_DNA"/>
</dbReference>
<dbReference type="CDD" id="cd11059">
    <property type="entry name" value="CYP_fungal"/>
    <property type="match status" value="1"/>
</dbReference>
<gene>
    <name evidence="9" type="ORF">PSALAMII_LOCUS6889</name>
</gene>
<dbReference type="GO" id="GO:0020037">
    <property type="term" value="F:heme binding"/>
    <property type="evidence" value="ECO:0007669"/>
    <property type="project" value="InterPro"/>
</dbReference>
<dbReference type="Gene3D" id="1.10.630.10">
    <property type="entry name" value="Cytochrome P450"/>
    <property type="match status" value="1"/>
</dbReference>
<dbReference type="SUPFAM" id="SSF48264">
    <property type="entry name" value="Cytochrome P450"/>
    <property type="match status" value="1"/>
</dbReference>
<evidence type="ECO:0000256" key="8">
    <source>
        <dbReference type="RuleBase" id="RU000461"/>
    </source>
</evidence>
<evidence type="ECO:0000256" key="7">
    <source>
        <dbReference type="PIRSR" id="PIRSR602401-1"/>
    </source>
</evidence>
<organism evidence="9 10">
    <name type="scientific">Penicillium salamii</name>
    <dbReference type="NCBI Taxonomy" id="1612424"/>
    <lineage>
        <taxon>Eukaryota</taxon>
        <taxon>Fungi</taxon>
        <taxon>Dikarya</taxon>
        <taxon>Ascomycota</taxon>
        <taxon>Pezizomycotina</taxon>
        <taxon>Eurotiomycetes</taxon>
        <taxon>Eurotiomycetidae</taxon>
        <taxon>Eurotiales</taxon>
        <taxon>Aspergillaceae</taxon>
        <taxon>Penicillium</taxon>
    </lineage>
</organism>
<evidence type="ECO:0008006" key="11">
    <source>
        <dbReference type="Google" id="ProtNLM"/>
    </source>
</evidence>
<comment type="cofactor">
    <cofactor evidence="1 7">
        <name>heme</name>
        <dbReference type="ChEBI" id="CHEBI:30413"/>
    </cofactor>
</comment>
<dbReference type="InterPro" id="IPR017972">
    <property type="entry name" value="Cyt_P450_CS"/>
</dbReference>
<dbReference type="PROSITE" id="PS00086">
    <property type="entry name" value="CYTOCHROME_P450"/>
    <property type="match status" value="1"/>
</dbReference>
<evidence type="ECO:0000256" key="3">
    <source>
        <dbReference type="ARBA" id="ARBA00022617"/>
    </source>
</evidence>
<dbReference type="PRINTS" id="PR00463">
    <property type="entry name" value="EP450I"/>
</dbReference>
<comment type="caution">
    <text evidence="9">The sequence shown here is derived from an EMBL/GenBank/DDBJ whole genome shotgun (WGS) entry which is preliminary data.</text>
</comment>
<evidence type="ECO:0000256" key="5">
    <source>
        <dbReference type="ARBA" id="ARBA00023002"/>
    </source>
</evidence>
<feature type="binding site" description="axial binding residue" evidence="7">
    <location>
        <position position="434"/>
    </location>
    <ligand>
        <name>heme</name>
        <dbReference type="ChEBI" id="CHEBI:30413"/>
    </ligand>
    <ligandPart>
        <name>Fe</name>
        <dbReference type="ChEBI" id="CHEBI:18248"/>
    </ligandPart>
</feature>
<protein>
    <recommendedName>
        <fullName evidence="11">Cytochrome P450</fullName>
    </recommendedName>
</protein>
<comment type="similarity">
    <text evidence="2 8">Belongs to the cytochrome P450 family.</text>
</comment>
<dbReference type="PANTHER" id="PTHR24305:SF96">
    <property type="entry name" value="CYTOCHROME P450 MONOOXYGENASE STCB-RELATED"/>
    <property type="match status" value="1"/>
</dbReference>
<keyword evidence="3 7" id="KW-0349">Heme</keyword>
<dbReference type="InterPro" id="IPR001128">
    <property type="entry name" value="Cyt_P450"/>
</dbReference>
<dbReference type="Proteomes" id="UP001152592">
    <property type="component" value="Unassembled WGS sequence"/>
</dbReference>
<dbReference type="AlphaFoldDB" id="A0A9W4JD04"/>
<proteinExistence type="inferred from homology"/>
<keyword evidence="6 7" id="KW-0408">Iron</keyword>
<reference evidence="9" key="1">
    <citation type="submission" date="2021-07" db="EMBL/GenBank/DDBJ databases">
        <authorList>
            <person name="Branca A.L. A."/>
        </authorList>
    </citation>
    <scope>NUCLEOTIDE SEQUENCE</scope>
</reference>
<dbReference type="GO" id="GO:0005506">
    <property type="term" value="F:iron ion binding"/>
    <property type="evidence" value="ECO:0007669"/>
    <property type="project" value="InterPro"/>
</dbReference>
<evidence type="ECO:0000256" key="6">
    <source>
        <dbReference type="ARBA" id="ARBA00023004"/>
    </source>
</evidence>
<dbReference type="InterPro" id="IPR036396">
    <property type="entry name" value="Cyt_P450_sf"/>
</dbReference>
<dbReference type="GO" id="GO:0004497">
    <property type="term" value="F:monooxygenase activity"/>
    <property type="evidence" value="ECO:0007669"/>
    <property type="project" value="UniProtKB-KW"/>
</dbReference>
<dbReference type="InterPro" id="IPR050121">
    <property type="entry name" value="Cytochrome_P450_monoxygenase"/>
</dbReference>
<sequence>MESLPVLFSLAVSHWLACLIGAVLIPVAYARLTSPLSHLPGPEISKWTSAVYTYYYLKGKIPKYVHALHEKYGPIVRITPDHVDICDTDAVKEIHKTNSRFLKTDFYRKLVAGAAHNVFSTVDPKFHADHRRLLASPISDSSISRLEPVIADRIHLTIRRMVEEMESRGVADVFKWWLFMATDIIGQLSFGESFGMLESGKKNQYSLDMENLSSVGAIRVTFPFLVKVGSYLPLPIFKTSAASGKRLGMYAAQYVRQYQDSLTQNPSGTKPTLFTKLFDTEKSGMSFNDIRQEAQAYIVAGSDTTAVTLTYLIYEVCQNRRVQEKLVAEVASVPEPVTDKSLRDLPYLSQVISETLRLYSAVPVGLPRLVPEEGATFNGFFVPGGITAATQSYSLHRDPNIFPDPESFYPERWESPTREMKDASLPFGGGSRICLGIHLARMELRLATALFYRTMPDARLSTKEGMSASDMEMSATFLMAPQGHRCLIEV</sequence>
<evidence type="ECO:0000256" key="2">
    <source>
        <dbReference type="ARBA" id="ARBA00010617"/>
    </source>
</evidence>
<name>A0A9W4JD04_9EURO</name>
<dbReference type="PANTHER" id="PTHR24305">
    <property type="entry name" value="CYTOCHROME P450"/>
    <property type="match status" value="1"/>
</dbReference>
<dbReference type="Pfam" id="PF00067">
    <property type="entry name" value="p450"/>
    <property type="match status" value="1"/>
</dbReference>
<dbReference type="InterPro" id="IPR002401">
    <property type="entry name" value="Cyt_P450_E_grp-I"/>
</dbReference>
<accession>A0A9W4JD04</accession>
<dbReference type="GO" id="GO:0043386">
    <property type="term" value="P:mycotoxin biosynthetic process"/>
    <property type="evidence" value="ECO:0007669"/>
    <property type="project" value="UniProtKB-ARBA"/>
</dbReference>
<evidence type="ECO:0000313" key="10">
    <source>
        <dbReference type="Proteomes" id="UP001152592"/>
    </source>
</evidence>
<dbReference type="OrthoDB" id="3358017at2759"/>
<keyword evidence="8" id="KW-0503">Monooxygenase</keyword>